<comment type="caution">
    <text evidence="2">The sequence shown here is derived from an EMBL/GenBank/DDBJ whole genome shotgun (WGS) entry which is preliminary data.</text>
</comment>
<evidence type="ECO:0000313" key="3">
    <source>
        <dbReference type="Proteomes" id="UP000481861"/>
    </source>
</evidence>
<gene>
    <name evidence="2" type="ORF">BDV95DRAFT_56721</name>
</gene>
<protein>
    <submittedName>
        <fullName evidence="2">Uncharacterized protein</fullName>
    </submittedName>
</protein>
<organism evidence="2 3">
    <name type="scientific">Massariosphaeria phaeospora</name>
    <dbReference type="NCBI Taxonomy" id="100035"/>
    <lineage>
        <taxon>Eukaryota</taxon>
        <taxon>Fungi</taxon>
        <taxon>Dikarya</taxon>
        <taxon>Ascomycota</taxon>
        <taxon>Pezizomycotina</taxon>
        <taxon>Dothideomycetes</taxon>
        <taxon>Pleosporomycetidae</taxon>
        <taxon>Pleosporales</taxon>
        <taxon>Pleosporales incertae sedis</taxon>
        <taxon>Massariosphaeria</taxon>
    </lineage>
</organism>
<sequence length="169" mass="18358">MTCLFAAPNYPPEPLLVLISQLTLRLATVTCPAQNQANTHVCLSAQRPPALCSPRVAALVAALHARAPTAKLVAHHRITASPHPRRRKPKPVQRRITSADPSHQLQCPLRIGGQRKRTGRSGWYERFNSNRDGALPSCFGPSGHSACIRRAASHAPERASPPQKPSLGR</sequence>
<evidence type="ECO:0000313" key="2">
    <source>
        <dbReference type="EMBL" id="KAF2871196.1"/>
    </source>
</evidence>
<dbReference type="AlphaFoldDB" id="A0A7C8M7X8"/>
<accession>A0A7C8M7X8</accession>
<dbReference type="Proteomes" id="UP000481861">
    <property type="component" value="Unassembled WGS sequence"/>
</dbReference>
<keyword evidence="3" id="KW-1185">Reference proteome</keyword>
<feature type="region of interest" description="Disordered" evidence="1">
    <location>
        <begin position="149"/>
        <end position="169"/>
    </location>
</feature>
<proteinExistence type="predicted"/>
<name>A0A7C8M7X8_9PLEO</name>
<evidence type="ECO:0000256" key="1">
    <source>
        <dbReference type="SAM" id="MobiDB-lite"/>
    </source>
</evidence>
<reference evidence="2 3" key="1">
    <citation type="submission" date="2020-01" db="EMBL/GenBank/DDBJ databases">
        <authorList>
            <consortium name="DOE Joint Genome Institute"/>
            <person name="Haridas S."/>
            <person name="Albert R."/>
            <person name="Binder M."/>
            <person name="Bloem J."/>
            <person name="Labutti K."/>
            <person name="Salamov A."/>
            <person name="Andreopoulos B."/>
            <person name="Baker S.E."/>
            <person name="Barry K."/>
            <person name="Bills G."/>
            <person name="Bluhm B.H."/>
            <person name="Cannon C."/>
            <person name="Castanera R."/>
            <person name="Culley D.E."/>
            <person name="Daum C."/>
            <person name="Ezra D."/>
            <person name="Gonzalez J.B."/>
            <person name="Henrissat B."/>
            <person name="Kuo A."/>
            <person name="Liang C."/>
            <person name="Lipzen A."/>
            <person name="Lutzoni F."/>
            <person name="Magnuson J."/>
            <person name="Mondo S."/>
            <person name="Nolan M."/>
            <person name="Ohm R."/>
            <person name="Pangilinan J."/>
            <person name="Park H.-J.H."/>
            <person name="Ramirez L."/>
            <person name="Alfaro M."/>
            <person name="Sun H."/>
            <person name="Tritt A."/>
            <person name="Yoshinaga Y."/>
            <person name="Zwiers L.-H.L."/>
            <person name="Turgeon B.G."/>
            <person name="Goodwin S.B."/>
            <person name="Spatafora J.W."/>
            <person name="Crous P.W."/>
            <person name="Grigoriev I.V."/>
        </authorList>
    </citation>
    <scope>NUCLEOTIDE SEQUENCE [LARGE SCALE GENOMIC DNA]</scope>
    <source>
        <strain evidence="2 3">CBS 611.86</strain>
    </source>
</reference>
<feature type="compositionally biased region" description="Basic residues" evidence="1">
    <location>
        <begin position="79"/>
        <end position="93"/>
    </location>
</feature>
<feature type="region of interest" description="Disordered" evidence="1">
    <location>
        <begin position="79"/>
        <end position="117"/>
    </location>
</feature>
<dbReference type="EMBL" id="JAADJZ010000012">
    <property type="protein sequence ID" value="KAF2871196.1"/>
    <property type="molecule type" value="Genomic_DNA"/>
</dbReference>